<keyword evidence="2" id="KW-1185">Reference proteome</keyword>
<sequence>MCANFLRGFTGIKRFWEAVNVKSGDELMRVDMLLSDAKALFYNALAQPLSRVEVVENIVKLGTVTLETHTNMFSNPASMTQNLTMQPEFLSR</sequence>
<comment type="caution">
    <text evidence="1">The sequence shown here is derived from an EMBL/GenBank/DDBJ whole genome shotgun (WGS) entry which is preliminary data.</text>
</comment>
<protein>
    <submittedName>
        <fullName evidence="1">Uncharacterized protein</fullName>
    </submittedName>
</protein>
<gene>
    <name evidence="1" type="primary">A08p019860.1_BraROA</name>
    <name evidence="1" type="ORF">IGI04_030999</name>
</gene>
<dbReference type="EMBL" id="JADBGQ010000007">
    <property type="protein sequence ID" value="KAG5389458.1"/>
    <property type="molecule type" value="Genomic_DNA"/>
</dbReference>
<proteinExistence type="predicted"/>
<name>A0ABQ7LUZ5_BRACM</name>
<evidence type="ECO:0000313" key="1">
    <source>
        <dbReference type="EMBL" id="KAG5389458.1"/>
    </source>
</evidence>
<accession>A0ABQ7LUZ5</accession>
<dbReference type="Proteomes" id="UP000823674">
    <property type="component" value="Chromosome A08"/>
</dbReference>
<evidence type="ECO:0000313" key="2">
    <source>
        <dbReference type="Proteomes" id="UP000823674"/>
    </source>
</evidence>
<reference evidence="1 2" key="1">
    <citation type="submission" date="2021-03" db="EMBL/GenBank/DDBJ databases">
        <authorList>
            <person name="King G.J."/>
            <person name="Bancroft I."/>
            <person name="Baten A."/>
            <person name="Bloomfield J."/>
            <person name="Borpatragohain P."/>
            <person name="He Z."/>
            <person name="Irish N."/>
            <person name="Irwin J."/>
            <person name="Liu K."/>
            <person name="Mauleon R.P."/>
            <person name="Moore J."/>
            <person name="Morris R."/>
            <person name="Ostergaard L."/>
            <person name="Wang B."/>
            <person name="Wells R."/>
        </authorList>
    </citation>
    <scope>NUCLEOTIDE SEQUENCE [LARGE SCALE GENOMIC DNA]</scope>
    <source>
        <strain evidence="1">R-o-18</strain>
        <tissue evidence="1">Leaf</tissue>
    </source>
</reference>
<organism evidence="1 2">
    <name type="scientific">Brassica rapa subsp. trilocularis</name>
    <dbReference type="NCBI Taxonomy" id="1813537"/>
    <lineage>
        <taxon>Eukaryota</taxon>
        <taxon>Viridiplantae</taxon>
        <taxon>Streptophyta</taxon>
        <taxon>Embryophyta</taxon>
        <taxon>Tracheophyta</taxon>
        <taxon>Spermatophyta</taxon>
        <taxon>Magnoliopsida</taxon>
        <taxon>eudicotyledons</taxon>
        <taxon>Gunneridae</taxon>
        <taxon>Pentapetalae</taxon>
        <taxon>rosids</taxon>
        <taxon>malvids</taxon>
        <taxon>Brassicales</taxon>
        <taxon>Brassicaceae</taxon>
        <taxon>Brassiceae</taxon>
        <taxon>Brassica</taxon>
    </lineage>
</organism>